<comment type="caution">
    <text evidence="1">The sequence shown here is derived from an EMBL/GenBank/DDBJ whole genome shotgun (WGS) entry which is preliminary data.</text>
</comment>
<protein>
    <submittedName>
        <fullName evidence="1">Uncharacterized protein</fullName>
    </submittedName>
</protein>
<evidence type="ECO:0000313" key="2">
    <source>
        <dbReference type="Proteomes" id="UP000481033"/>
    </source>
</evidence>
<dbReference type="AlphaFoldDB" id="A0A6M0RGL1"/>
<evidence type="ECO:0000313" key="1">
    <source>
        <dbReference type="EMBL" id="NEZ54973.1"/>
    </source>
</evidence>
<sequence>MSNRYTAPRKLRTARFPKQRRGTCLSCRWSDARQGGMFCKACHGVAEIFSPRISQVLSGEERWKVYGGDVA</sequence>
<proteinExistence type="predicted"/>
<reference evidence="1 2" key="1">
    <citation type="journal article" date="2020" name="Microb. Ecol.">
        <title>Ecogenomics of the Marine Benthic Filamentous Cyanobacterium Adonisia.</title>
        <authorList>
            <person name="Walter J.M."/>
            <person name="Coutinho F.H."/>
            <person name="Leomil L."/>
            <person name="Hargreaves P.I."/>
            <person name="Campeao M.E."/>
            <person name="Vieira V.V."/>
            <person name="Silva B.S."/>
            <person name="Fistarol G.O."/>
            <person name="Salomon P.S."/>
            <person name="Sawabe T."/>
            <person name="Mino S."/>
            <person name="Hosokawa M."/>
            <person name="Miyashita H."/>
            <person name="Maruyama F."/>
            <person name="van Verk M.C."/>
            <person name="Dutilh B.E."/>
            <person name="Thompson C.C."/>
            <person name="Thompson F.L."/>
        </authorList>
    </citation>
    <scope>NUCLEOTIDE SEQUENCE [LARGE SCALE GENOMIC DNA]</scope>
    <source>
        <strain evidence="1 2">CCMR0081</strain>
    </source>
</reference>
<dbReference type="Proteomes" id="UP000481033">
    <property type="component" value="Unassembled WGS sequence"/>
</dbReference>
<organism evidence="1 2">
    <name type="scientific">Adonisia turfae CCMR0081</name>
    <dbReference type="NCBI Taxonomy" id="2292702"/>
    <lineage>
        <taxon>Bacteria</taxon>
        <taxon>Bacillati</taxon>
        <taxon>Cyanobacteriota</taxon>
        <taxon>Adonisia</taxon>
        <taxon>Adonisia turfae</taxon>
    </lineage>
</organism>
<dbReference type="RefSeq" id="WP_163696713.1">
    <property type="nucleotide sequence ID" value="NZ_QXHD01000004.1"/>
</dbReference>
<keyword evidence="2" id="KW-1185">Reference proteome</keyword>
<name>A0A6M0RGL1_9CYAN</name>
<gene>
    <name evidence="1" type="ORF">DXZ20_04555</name>
</gene>
<dbReference type="EMBL" id="QXHD01000004">
    <property type="protein sequence ID" value="NEZ54973.1"/>
    <property type="molecule type" value="Genomic_DNA"/>
</dbReference>
<accession>A0A6M0RGL1</accession>